<feature type="compositionally biased region" description="Basic and acidic residues" evidence="2">
    <location>
        <begin position="428"/>
        <end position="444"/>
    </location>
</feature>
<organism evidence="3">
    <name type="scientific">Magallana gigas</name>
    <name type="common">Pacific oyster</name>
    <name type="synonym">Crassostrea gigas</name>
    <dbReference type="NCBI Taxonomy" id="29159"/>
    <lineage>
        <taxon>Eukaryota</taxon>
        <taxon>Metazoa</taxon>
        <taxon>Spiralia</taxon>
        <taxon>Lophotrochozoa</taxon>
        <taxon>Mollusca</taxon>
        <taxon>Bivalvia</taxon>
        <taxon>Autobranchia</taxon>
        <taxon>Pteriomorphia</taxon>
        <taxon>Ostreida</taxon>
        <taxon>Ostreoidea</taxon>
        <taxon>Ostreidae</taxon>
        <taxon>Magallana</taxon>
    </lineage>
</organism>
<feature type="region of interest" description="Disordered" evidence="2">
    <location>
        <begin position="806"/>
        <end position="825"/>
    </location>
</feature>
<dbReference type="AlphaFoldDB" id="K1RLE8"/>
<feature type="coiled-coil region" evidence="1">
    <location>
        <begin position="117"/>
        <end position="166"/>
    </location>
</feature>
<evidence type="ECO:0000313" key="3">
    <source>
        <dbReference type="EMBL" id="EKC42415.1"/>
    </source>
</evidence>
<dbReference type="Gene3D" id="1.25.10.10">
    <property type="entry name" value="Leucine-rich Repeat Variant"/>
    <property type="match status" value="2"/>
</dbReference>
<dbReference type="InterPro" id="IPR052873">
    <property type="entry name" value="HEATR9"/>
</dbReference>
<evidence type="ECO:0000256" key="1">
    <source>
        <dbReference type="SAM" id="Coils"/>
    </source>
</evidence>
<name>K1RLE8_MAGGI</name>
<feature type="compositionally biased region" description="Acidic residues" evidence="2">
    <location>
        <begin position="418"/>
        <end position="427"/>
    </location>
</feature>
<dbReference type="PANTHER" id="PTHR38323:SF1">
    <property type="entry name" value="PROTEIN HEATR9"/>
    <property type="match status" value="1"/>
</dbReference>
<accession>K1RLE8</accession>
<feature type="compositionally biased region" description="Polar residues" evidence="2">
    <location>
        <begin position="1211"/>
        <end position="1229"/>
    </location>
</feature>
<feature type="compositionally biased region" description="Low complexity" evidence="2">
    <location>
        <begin position="10"/>
        <end position="27"/>
    </location>
</feature>
<dbReference type="SUPFAM" id="SSF48371">
    <property type="entry name" value="ARM repeat"/>
    <property type="match status" value="1"/>
</dbReference>
<feature type="region of interest" description="Disordered" evidence="2">
    <location>
        <begin position="1"/>
        <end position="27"/>
    </location>
</feature>
<feature type="region of interest" description="Disordered" evidence="2">
    <location>
        <begin position="221"/>
        <end position="471"/>
    </location>
</feature>
<keyword evidence="1" id="KW-0175">Coiled coil</keyword>
<protein>
    <submittedName>
        <fullName evidence="3">Uncharacterized protein C17orf66</fullName>
    </submittedName>
</protein>
<feature type="region of interest" description="Disordered" evidence="2">
    <location>
        <begin position="1197"/>
        <end position="1229"/>
    </location>
</feature>
<reference evidence="3" key="1">
    <citation type="journal article" date="2012" name="Nature">
        <title>The oyster genome reveals stress adaptation and complexity of shell formation.</title>
        <authorList>
            <person name="Zhang G."/>
            <person name="Fang X."/>
            <person name="Guo X."/>
            <person name="Li L."/>
            <person name="Luo R."/>
            <person name="Xu F."/>
            <person name="Yang P."/>
            <person name="Zhang L."/>
            <person name="Wang X."/>
            <person name="Qi H."/>
            <person name="Xiong Z."/>
            <person name="Que H."/>
            <person name="Xie Y."/>
            <person name="Holland P.W."/>
            <person name="Paps J."/>
            <person name="Zhu Y."/>
            <person name="Wu F."/>
            <person name="Chen Y."/>
            <person name="Wang J."/>
            <person name="Peng C."/>
            <person name="Meng J."/>
            <person name="Yang L."/>
            <person name="Liu J."/>
            <person name="Wen B."/>
            <person name="Zhang N."/>
            <person name="Huang Z."/>
            <person name="Zhu Q."/>
            <person name="Feng Y."/>
            <person name="Mount A."/>
            <person name="Hedgecock D."/>
            <person name="Xu Z."/>
            <person name="Liu Y."/>
            <person name="Domazet-Loso T."/>
            <person name="Du Y."/>
            <person name="Sun X."/>
            <person name="Zhang S."/>
            <person name="Liu B."/>
            <person name="Cheng P."/>
            <person name="Jiang X."/>
            <person name="Li J."/>
            <person name="Fan D."/>
            <person name="Wang W."/>
            <person name="Fu W."/>
            <person name="Wang T."/>
            <person name="Wang B."/>
            <person name="Zhang J."/>
            <person name="Peng Z."/>
            <person name="Li Y."/>
            <person name="Li N."/>
            <person name="Wang J."/>
            <person name="Chen M."/>
            <person name="He Y."/>
            <person name="Tan F."/>
            <person name="Song X."/>
            <person name="Zheng Q."/>
            <person name="Huang R."/>
            <person name="Yang H."/>
            <person name="Du X."/>
            <person name="Chen L."/>
            <person name="Yang M."/>
            <person name="Gaffney P.M."/>
            <person name="Wang S."/>
            <person name="Luo L."/>
            <person name="She Z."/>
            <person name="Ming Y."/>
            <person name="Huang W."/>
            <person name="Zhang S."/>
            <person name="Huang B."/>
            <person name="Zhang Y."/>
            <person name="Qu T."/>
            <person name="Ni P."/>
            <person name="Miao G."/>
            <person name="Wang J."/>
            <person name="Wang Q."/>
            <person name="Steinberg C.E."/>
            <person name="Wang H."/>
            <person name="Li N."/>
            <person name="Qian L."/>
            <person name="Zhang G."/>
            <person name="Li Y."/>
            <person name="Yang H."/>
            <person name="Liu X."/>
            <person name="Wang J."/>
            <person name="Yin Y."/>
            <person name="Wang J."/>
        </authorList>
    </citation>
    <scope>NUCLEOTIDE SEQUENCE [LARGE SCALE GENOMIC DNA]</scope>
    <source>
        <strain evidence="3">05x7-T-G4-1.051#20</strain>
    </source>
</reference>
<feature type="compositionally biased region" description="Basic and acidic residues" evidence="2">
    <location>
        <begin position="359"/>
        <end position="370"/>
    </location>
</feature>
<dbReference type="InterPro" id="IPR016024">
    <property type="entry name" value="ARM-type_fold"/>
</dbReference>
<proteinExistence type="predicted"/>
<dbReference type="HOGENOM" id="CLU_295817_0_0_1"/>
<dbReference type="InParanoid" id="K1RLE8"/>
<dbReference type="Pfam" id="PF13646">
    <property type="entry name" value="HEAT_2"/>
    <property type="match status" value="1"/>
</dbReference>
<dbReference type="PANTHER" id="PTHR38323">
    <property type="entry name" value="PROTEIN HEATR9"/>
    <property type="match status" value="1"/>
</dbReference>
<dbReference type="InterPro" id="IPR011989">
    <property type="entry name" value="ARM-like"/>
</dbReference>
<gene>
    <name evidence="3" type="ORF">CGI_10015716</name>
</gene>
<sequence length="1229" mass="138023">MSSWSPIENSSRSVLGGGRSSSTSSGSSGWWLLDVVLTRIILNRLKIDAKQIRFAAATLQVYGMNSYCDLSVAWSRCNQTCVKMPMSSIDERPKTLKSGISLKTKYAVQHRSDMLIAEQMENVAEKQETLYNLLTELENAKTEEEIDRLRAEVQALKEKSDAALVLLHILYKINHELQYARKDLEEALKHTGGDILAARKRVMWLEDRMGTLCGKVRLRGQPVSQRVSHRTRGSTDRGQLTLTFRSDVTDVSDDDDQFTRQKSLPPIRQTHDDSDDDDRGRGMGGGRGGMMATPSMSGSEDFRDMQMKRPGMMDTPSSDASSSISPVKMGMMQHHGPQYSDDSDDEGSSPGASPIPKAIEAKEEEKRESSQSEGGSEAEDHIGELPTMFNQSKREISAQPRHSSPDIGPPPKQGIDIPTEEQEEEKAEGDQKLEEKESEEKSGEETAEETTSEEVPAGGDSGTQADKPPEEKTFITEVSVATNKSRVTIMSPKREDTRQAFLREIAEEERDLIMEYWQSEHHRFEYGQFSDVLTQLDPLSYHQMGLAVPGSFLEKCTKEFEALPWNIPENKKSAGDITDIHKRALDKLAVKVHQMYNKVFQATMLSVRPSKKPSDGQREVSFFQSIDHLSTKEPTMASSVLGAKTATSSTSVEDKIRPTTMQTVSSVEIPKLESRRLGTSKSGRLVYYPKPIPPPEVLPLTRTTTGKEYPKLANSFLNESENTKGKRRKPAVRIVDQRNLAEETKLTLYKERSRGRVKGPSTTEQKFRLMIAREKSATSSTKSDVVRRLGLSKTLTKISQDEVDLDFKSTSPEDEDKGSEAGSVWSKIKPKSRNREYSGLKWERVKTLVHTNLVSKRAEERVDAAKHLGLLRCGDTMVFYALKDKMKTDEDERVRYEAAKSLILVGCWEDEVQQVILKYLVIGNADIRLDLIKTMIDGKNVQYVNKKTNTFPELVKVLSHFCRNPASDDPIALEAAVLLGRLCVDDDNARAELKRSLESTTSDTHKKAKSLEILVKQLNCTDQDIVLSILDMIKSSFVWKYRVLATELLITLGIKHVCQDPEVVEKVYKILERRLWDDPTVEVRVASAKALTALGMFRRACDTIEKRLEDTDEDARSQAVISVGTLGMKNEKITRLLLEMLELDSSDYVRLMVVRTFVTLNMTEKRVIRALKERERAEGALGREAKKAVVILESLTQLPPPSPRRTQTPTFNNKGNSSLGFLRPVTQSV</sequence>
<evidence type="ECO:0000256" key="2">
    <source>
        <dbReference type="SAM" id="MobiDB-lite"/>
    </source>
</evidence>
<dbReference type="EMBL" id="JH816649">
    <property type="protein sequence ID" value="EKC42415.1"/>
    <property type="molecule type" value="Genomic_DNA"/>
</dbReference>